<dbReference type="AlphaFoldDB" id="A0AAV6PVT1"/>
<accession>A0AAV6PVT1</accession>
<gene>
    <name evidence="1" type="ORF">JOB18_029139</name>
</gene>
<keyword evidence="2" id="KW-1185">Reference proteome</keyword>
<proteinExistence type="predicted"/>
<reference evidence="1 2" key="1">
    <citation type="journal article" date="2021" name="Sci. Rep.">
        <title>Chromosome anchoring in Senegalese sole (Solea senegalensis) reveals sex-associated markers and genome rearrangements in flatfish.</title>
        <authorList>
            <person name="Guerrero-Cozar I."/>
            <person name="Gomez-Garrido J."/>
            <person name="Berbel C."/>
            <person name="Martinez-Blanch J.F."/>
            <person name="Alioto T."/>
            <person name="Claros M.G."/>
            <person name="Gagnaire P.A."/>
            <person name="Manchado M."/>
        </authorList>
    </citation>
    <scope>NUCLEOTIDE SEQUENCE [LARGE SCALE GENOMIC DNA]</scope>
    <source>
        <strain evidence="1">Sse05_10M</strain>
    </source>
</reference>
<evidence type="ECO:0000313" key="2">
    <source>
        <dbReference type="Proteomes" id="UP000693946"/>
    </source>
</evidence>
<dbReference type="EMBL" id="JAGKHQ010000021">
    <property type="protein sequence ID" value="KAG7475315.1"/>
    <property type="molecule type" value="Genomic_DNA"/>
</dbReference>
<organism evidence="1 2">
    <name type="scientific">Solea senegalensis</name>
    <name type="common">Senegalese sole</name>
    <dbReference type="NCBI Taxonomy" id="28829"/>
    <lineage>
        <taxon>Eukaryota</taxon>
        <taxon>Metazoa</taxon>
        <taxon>Chordata</taxon>
        <taxon>Craniata</taxon>
        <taxon>Vertebrata</taxon>
        <taxon>Euteleostomi</taxon>
        <taxon>Actinopterygii</taxon>
        <taxon>Neopterygii</taxon>
        <taxon>Teleostei</taxon>
        <taxon>Neoteleostei</taxon>
        <taxon>Acanthomorphata</taxon>
        <taxon>Carangaria</taxon>
        <taxon>Pleuronectiformes</taxon>
        <taxon>Pleuronectoidei</taxon>
        <taxon>Soleidae</taxon>
        <taxon>Solea</taxon>
    </lineage>
</organism>
<name>A0AAV6PVT1_SOLSE</name>
<evidence type="ECO:0000313" key="1">
    <source>
        <dbReference type="EMBL" id="KAG7475315.1"/>
    </source>
</evidence>
<sequence>MKTCCEVKERNDSDEIKLLALLEPVVQNRTASVFPCGCCVNHTVHTVYSPGEDQDEEDQVFSYSYRELGSTKKRRLLQDKEDHAGRKRLDIE</sequence>
<protein>
    <submittedName>
        <fullName evidence="1">Uncharacterized protein</fullName>
    </submittedName>
</protein>
<dbReference type="Proteomes" id="UP000693946">
    <property type="component" value="Linkage Group LG9"/>
</dbReference>
<comment type="caution">
    <text evidence="1">The sequence shown here is derived from an EMBL/GenBank/DDBJ whole genome shotgun (WGS) entry which is preliminary data.</text>
</comment>